<dbReference type="Pfam" id="PF00535">
    <property type="entry name" value="Glycos_transf_2"/>
    <property type="match status" value="1"/>
</dbReference>
<accession>A0AAU8LZ49</accession>
<dbReference type="PANTHER" id="PTHR22916:SF3">
    <property type="entry name" value="UDP-GLCNAC:BETAGAL BETA-1,3-N-ACETYLGLUCOSAMINYLTRANSFERASE-LIKE PROTEIN 1"/>
    <property type="match status" value="1"/>
</dbReference>
<dbReference type="EMBL" id="CP159373">
    <property type="protein sequence ID" value="XCN74205.1"/>
    <property type="molecule type" value="Genomic_DNA"/>
</dbReference>
<sequence length="356" mass="40383">MNMGTRRIKKDYVQNLISVIMPTYNRANLIVEALNSVMRQSYRPIEIQVVDDGSTDATSEVVRDWERKYSENNDLVLRYHYQENAGPSAARNKGLLQSQGEYIQFLDSDDLISPERLEILAGIFQQDPDVDFIHTGFDGFCADCGEVIETHYGKPDQDQLEVALKGRLWPNTLRSAFRRSLAAATGPWNEEMTCFEDYEYVVRAIGKAKKCVALREILASARRGGGMRVSDNLRTYQGRTFRIMCESALLEVIRERTDIPLYARQEFSSRLYGLGLRCNARGWSDLGKRCAKIAKKASAGGLDAKGQRRRLAYWLGKWGGLSYKFVGDLKYQLTASKSIINTDHVCSEKTKKNIEA</sequence>
<proteinExistence type="predicted"/>
<gene>
    <name evidence="2" type="ORF">Q3M24_05505</name>
</gene>
<dbReference type="InterPro" id="IPR029044">
    <property type="entry name" value="Nucleotide-diphossugar_trans"/>
</dbReference>
<dbReference type="GO" id="GO:0016758">
    <property type="term" value="F:hexosyltransferase activity"/>
    <property type="evidence" value="ECO:0007669"/>
    <property type="project" value="UniProtKB-ARBA"/>
</dbReference>
<dbReference type="Gene3D" id="3.90.550.10">
    <property type="entry name" value="Spore Coat Polysaccharide Biosynthesis Protein SpsA, Chain A"/>
    <property type="match status" value="1"/>
</dbReference>
<reference evidence="2" key="2">
    <citation type="submission" date="2024-06" db="EMBL/GenBank/DDBJ databases">
        <authorList>
            <person name="Plum-Jensen L.E."/>
            <person name="Schramm A."/>
            <person name="Marshall I.P.G."/>
        </authorList>
    </citation>
    <scope>NUCLEOTIDE SEQUENCE</scope>
    <source>
        <strain evidence="2">Rat1</strain>
    </source>
</reference>
<keyword evidence="2" id="KW-0808">Transferase</keyword>
<dbReference type="SUPFAM" id="SSF53448">
    <property type="entry name" value="Nucleotide-diphospho-sugar transferases"/>
    <property type="match status" value="1"/>
</dbReference>
<evidence type="ECO:0000313" key="2">
    <source>
        <dbReference type="EMBL" id="XCN74205.1"/>
    </source>
</evidence>
<evidence type="ECO:0000259" key="1">
    <source>
        <dbReference type="Pfam" id="PF00535"/>
    </source>
</evidence>
<reference evidence="2" key="1">
    <citation type="journal article" date="2024" name="Syst. Appl. Microbiol.">
        <title>First single-strain enrichments of Electrothrix cable bacteria, description of E. aestuarii sp. nov. and E. rattekaaiensis sp. nov., and proposal of a cable bacteria taxonomy following the rules of the SeqCode.</title>
        <authorList>
            <person name="Plum-Jensen L.E."/>
            <person name="Schramm A."/>
            <person name="Marshall I.P.G."/>
        </authorList>
    </citation>
    <scope>NUCLEOTIDE SEQUENCE</scope>
    <source>
        <strain evidence="2">Rat1</strain>
    </source>
</reference>
<dbReference type="InterPro" id="IPR001173">
    <property type="entry name" value="Glyco_trans_2-like"/>
</dbReference>
<dbReference type="AlphaFoldDB" id="A0AAU8LZ49"/>
<feature type="domain" description="Glycosyltransferase 2-like" evidence="1">
    <location>
        <begin position="18"/>
        <end position="131"/>
    </location>
</feature>
<dbReference type="KEGG" id="eaj:Q3M24_05505"/>
<dbReference type="EC" id="2.4.-.-" evidence="2"/>
<dbReference type="CDD" id="cd00761">
    <property type="entry name" value="Glyco_tranf_GTA_type"/>
    <property type="match status" value="1"/>
</dbReference>
<keyword evidence="2" id="KW-0328">Glycosyltransferase</keyword>
<name>A0AAU8LZ49_9BACT</name>
<dbReference type="PANTHER" id="PTHR22916">
    <property type="entry name" value="GLYCOSYLTRANSFERASE"/>
    <property type="match status" value="1"/>
</dbReference>
<organism evidence="2">
    <name type="scientific">Candidatus Electrothrix aestuarii</name>
    <dbReference type="NCBI Taxonomy" id="3062594"/>
    <lineage>
        <taxon>Bacteria</taxon>
        <taxon>Pseudomonadati</taxon>
        <taxon>Thermodesulfobacteriota</taxon>
        <taxon>Desulfobulbia</taxon>
        <taxon>Desulfobulbales</taxon>
        <taxon>Desulfobulbaceae</taxon>
        <taxon>Candidatus Electrothrix</taxon>
    </lineage>
</organism>
<protein>
    <submittedName>
        <fullName evidence="2">Glycosyltransferase</fullName>
        <ecNumber evidence="2">2.4.-.-</ecNumber>
    </submittedName>
</protein>